<keyword evidence="4 7" id="KW-0812">Transmembrane</keyword>
<sequence length="242" mass="26316">MDNQLNRESEEMEIDLSELFMTLLAKVPLMAAAGIFAALVVFLTAKFALEPSWQSTTRIYVLAKQDNTMVTYNDLQTGTQLTKDYAELICSRFVLEEVIEQLGLGLSYDQLKDSVSVSSPSDTRIIAISVTDSDPVRAMRVANAVREAAAAHIQNVMDIEAVNVVETADLPAVKSGPAVGKMTMLGGALGAFAVAAVAVAACLFNDRIRTSEDVERYLNLSTLAVIPLNEGERKKKKKTGRR</sequence>
<comment type="subcellular location">
    <subcellularLocation>
        <location evidence="1">Cell membrane</location>
        <topology evidence="1">Multi-pass membrane protein</topology>
    </subcellularLocation>
</comment>
<dbReference type="PANTHER" id="PTHR32309">
    <property type="entry name" value="TYROSINE-PROTEIN KINASE"/>
    <property type="match status" value="1"/>
</dbReference>
<dbReference type="GO" id="GO:0005886">
    <property type="term" value="C:plasma membrane"/>
    <property type="evidence" value="ECO:0007669"/>
    <property type="project" value="UniProtKB-SubCell"/>
</dbReference>
<evidence type="ECO:0000256" key="2">
    <source>
        <dbReference type="ARBA" id="ARBA00006683"/>
    </source>
</evidence>
<reference evidence="9" key="2">
    <citation type="submission" date="2021-04" db="EMBL/GenBank/DDBJ databases">
        <authorList>
            <person name="Gilroy R."/>
        </authorList>
    </citation>
    <scope>NUCLEOTIDE SEQUENCE</scope>
    <source>
        <strain evidence="9">USAMLcec3-2134</strain>
    </source>
</reference>
<feature type="transmembrane region" description="Helical" evidence="7">
    <location>
        <begin position="20"/>
        <end position="45"/>
    </location>
</feature>
<proteinExistence type="inferred from homology"/>
<dbReference type="InterPro" id="IPR050445">
    <property type="entry name" value="Bact_polysacc_biosynth/exp"/>
</dbReference>
<keyword evidence="5 7" id="KW-1133">Transmembrane helix</keyword>
<comment type="similarity">
    <text evidence="2">Belongs to the CpsC/CapA family.</text>
</comment>
<feature type="domain" description="Polysaccharide chain length determinant N-terminal" evidence="8">
    <location>
        <begin position="13"/>
        <end position="102"/>
    </location>
</feature>
<evidence type="ECO:0000256" key="5">
    <source>
        <dbReference type="ARBA" id="ARBA00022989"/>
    </source>
</evidence>
<dbReference type="Proteomes" id="UP000886883">
    <property type="component" value="Unassembled WGS sequence"/>
</dbReference>
<evidence type="ECO:0000256" key="1">
    <source>
        <dbReference type="ARBA" id="ARBA00004651"/>
    </source>
</evidence>
<name>A0A9D2SEW2_9FIRM</name>
<organism evidence="9 10">
    <name type="scientific">Candidatus Eisenbergiella merdigallinarum</name>
    <dbReference type="NCBI Taxonomy" id="2838552"/>
    <lineage>
        <taxon>Bacteria</taxon>
        <taxon>Bacillati</taxon>
        <taxon>Bacillota</taxon>
        <taxon>Clostridia</taxon>
        <taxon>Lachnospirales</taxon>
        <taxon>Lachnospiraceae</taxon>
        <taxon>Eisenbergiella</taxon>
    </lineage>
</organism>
<feature type="transmembrane region" description="Helical" evidence="7">
    <location>
        <begin position="184"/>
        <end position="204"/>
    </location>
</feature>
<protein>
    <submittedName>
        <fullName evidence="9">Protein-tyrosine kinase</fullName>
    </submittedName>
</protein>
<accession>A0A9D2SEW2</accession>
<keyword evidence="9" id="KW-0829">Tyrosine-protein kinase</keyword>
<evidence type="ECO:0000313" key="10">
    <source>
        <dbReference type="Proteomes" id="UP000886883"/>
    </source>
</evidence>
<comment type="caution">
    <text evidence="9">The sequence shown here is derived from an EMBL/GenBank/DDBJ whole genome shotgun (WGS) entry which is preliminary data.</text>
</comment>
<evidence type="ECO:0000256" key="4">
    <source>
        <dbReference type="ARBA" id="ARBA00022692"/>
    </source>
</evidence>
<evidence type="ECO:0000256" key="6">
    <source>
        <dbReference type="ARBA" id="ARBA00023136"/>
    </source>
</evidence>
<reference evidence="9" key="1">
    <citation type="journal article" date="2021" name="PeerJ">
        <title>Extensive microbial diversity within the chicken gut microbiome revealed by metagenomics and culture.</title>
        <authorList>
            <person name="Gilroy R."/>
            <person name="Ravi A."/>
            <person name="Getino M."/>
            <person name="Pursley I."/>
            <person name="Horton D.L."/>
            <person name="Alikhan N.F."/>
            <person name="Baker D."/>
            <person name="Gharbi K."/>
            <person name="Hall N."/>
            <person name="Watson M."/>
            <person name="Adriaenssens E.M."/>
            <person name="Foster-Nyarko E."/>
            <person name="Jarju S."/>
            <person name="Secka A."/>
            <person name="Antonio M."/>
            <person name="Oren A."/>
            <person name="Chaudhuri R.R."/>
            <person name="La Ragione R."/>
            <person name="Hildebrand F."/>
            <person name="Pallen M.J."/>
        </authorList>
    </citation>
    <scope>NUCLEOTIDE SEQUENCE</scope>
    <source>
        <strain evidence="9">USAMLcec3-2134</strain>
    </source>
</reference>
<dbReference type="AlphaFoldDB" id="A0A9D2SEW2"/>
<evidence type="ECO:0000256" key="7">
    <source>
        <dbReference type="SAM" id="Phobius"/>
    </source>
</evidence>
<dbReference type="Pfam" id="PF02706">
    <property type="entry name" value="Wzz"/>
    <property type="match status" value="1"/>
</dbReference>
<keyword evidence="3" id="KW-1003">Cell membrane</keyword>
<evidence type="ECO:0000259" key="8">
    <source>
        <dbReference type="Pfam" id="PF02706"/>
    </source>
</evidence>
<dbReference type="GO" id="GO:0004713">
    <property type="term" value="F:protein tyrosine kinase activity"/>
    <property type="evidence" value="ECO:0007669"/>
    <property type="project" value="UniProtKB-KW"/>
</dbReference>
<evidence type="ECO:0000313" key="9">
    <source>
        <dbReference type="EMBL" id="HJB92107.1"/>
    </source>
</evidence>
<evidence type="ECO:0000256" key="3">
    <source>
        <dbReference type="ARBA" id="ARBA00022475"/>
    </source>
</evidence>
<keyword evidence="6 7" id="KW-0472">Membrane</keyword>
<gene>
    <name evidence="9" type="ORF">H9763_11675</name>
</gene>
<dbReference type="PANTHER" id="PTHR32309:SF13">
    <property type="entry name" value="FERRIC ENTEROBACTIN TRANSPORT PROTEIN FEPE"/>
    <property type="match status" value="1"/>
</dbReference>
<dbReference type="EMBL" id="DWXE01000043">
    <property type="protein sequence ID" value="HJB92107.1"/>
    <property type="molecule type" value="Genomic_DNA"/>
</dbReference>
<keyword evidence="9" id="KW-0418">Kinase</keyword>
<dbReference type="InterPro" id="IPR003856">
    <property type="entry name" value="LPS_length_determ_N"/>
</dbReference>
<keyword evidence="9" id="KW-0808">Transferase</keyword>